<accession>A0ACA9UKH7</accession>
<evidence type="ECO:0000313" key="1">
    <source>
        <dbReference type="EMBL" id="CAG9953564.1"/>
    </source>
</evidence>
<reference evidence="1" key="2">
    <citation type="submission" date="2021-10" db="EMBL/GenBank/DDBJ databases">
        <authorList>
            <person name="Piombo E."/>
        </authorList>
    </citation>
    <scope>NUCLEOTIDE SEQUENCE</scope>
</reference>
<organism evidence="1 2">
    <name type="scientific">Clonostachys rosea f. rosea IK726</name>
    <dbReference type="NCBI Taxonomy" id="1349383"/>
    <lineage>
        <taxon>Eukaryota</taxon>
        <taxon>Fungi</taxon>
        <taxon>Dikarya</taxon>
        <taxon>Ascomycota</taxon>
        <taxon>Pezizomycotina</taxon>
        <taxon>Sordariomycetes</taxon>
        <taxon>Hypocreomycetidae</taxon>
        <taxon>Hypocreales</taxon>
        <taxon>Bionectriaceae</taxon>
        <taxon>Clonostachys</taxon>
    </lineage>
</organism>
<gene>
    <name evidence="1" type="ORF">CRV2_00014933</name>
</gene>
<name>A0ACA9UKH7_BIOOC</name>
<sequence length="167" mass="17848">MKSFSQFWPVWQRVVGGIRGTDTKRPTYLAKAAVLILLAQGRAIWNADSERAAHTSNATVATCSARISTFRDTHAGWAADEPDATVAIRGALGVRNADTVRSAHLARATICVRLARPFDFGNAGSGWATFKTWRAVAFDSAAVTTSRDTDSKGAADEAEVTVFVCGT</sequence>
<keyword evidence="2" id="KW-1185">Reference proteome</keyword>
<proteinExistence type="predicted"/>
<evidence type="ECO:0000313" key="2">
    <source>
        <dbReference type="Proteomes" id="UP000836387"/>
    </source>
</evidence>
<dbReference type="Proteomes" id="UP000836387">
    <property type="component" value="Unassembled WGS sequence"/>
</dbReference>
<comment type="caution">
    <text evidence="1">The sequence shown here is derived from an EMBL/GenBank/DDBJ whole genome shotgun (WGS) entry which is preliminary data.</text>
</comment>
<dbReference type="EMBL" id="CADEHS020000533">
    <property type="protein sequence ID" value="CAG9953564.1"/>
    <property type="molecule type" value="Genomic_DNA"/>
</dbReference>
<reference evidence="1" key="1">
    <citation type="submission" date="2020-04" db="EMBL/GenBank/DDBJ databases">
        <authorList>
            <person name="Broberg M."/>
        </authorList>
    </citation>
    <scope>NUCLEOTIDE SEQUENCE</scope>
</reference>
<protein>
    <submittedName>
        <fullName evidence="1">Uncharacterized protein</fullName>
    </submittedName>
</protein>